<accession>A0ACC6A6U7</accession>
<sequence>MLSTANYSQYKKLQSFSSVEDMNETIRYFLYKHTHELSESAIKVLKFLARHSCKIPGVSFLKVSTIAEALGISDRTVRRVLKILEEYMIVMRHKTVRTEGKLKGGNGHNVYVIQKNNSVIPDVLPEMSQRQDGETPTKSRVTEPKVEDEAELIESHPLEDLKNELNVREQSTSIYEEIKLEDLDETFTPENVPQKFKAAVVPFFKSAEKIYKLYGRVLTAYKRSKLDKPIAEVIEHAIQAFKETIFAEKTKRIRSTFEGYFYSIVAEKFVLERRIECRSKLYDWLTD</sequence>
<name>A0ACC6A6U7_9BACI</name>
<evidence type="ECO:0000313" key="2">
    <source>
        <dbReference type="Proteomes" id="UP001202289"/>
    </source>
</evidence>
<dbReference type="Proteomes" id="UP001202289">
    <property type="component" value="Unassembled WGS sequence"/>
</dbReference>
<protein>
    <submittedName>
        <fullName evidence="1">Helix-turn-helix domain-containing protein</fullName>
    </submittedName>
</protein>
<reference evidence="1" key="1">
    <citation type="submission" date="2022-05" db="EMBL/GenBank/DDBJ databases">
        <title>Comparative Genomics of Spacecraft Associated Microbes.</title>
        <authorList>
            <person name="Tran M.T."/>
            <person name="Wright A."/>
            <person name="Seuylemezian A."/>
            <person name="Eisen J."/>
            <person name="Coil D."/>
        </authorList>
    </citation>
    <scope>NUCLEOTIDE SEQUENCE</scope>
    <source>
        <strain evidence="1">FAIRING 10M-2.2</strain>
    </source>
</reference>
<gene>
    <name evidence="1" type="ORF">M3215_11705</name>
</gene>
<organism evidence="1 2">
    <name type="scientific">Bacillus cytotoxicus</name>
    <dbReference type="NCBI Taxonomy" id="580165"/>
    <lineage>
        <taxon>Bacteria</taxon>
        <taxon>Bacillati</taxon>
        <taxon>Bacillota</taxon>
        <taxon>Bacilli</taxon>
        <taxon>Bacillales</taxon>
        <taxon>Bacillaceae</taxon>
        <taxon>Bacillus</taxon>
        <taxon>Bacillus cereus group</taxon>
    </lineage>
</organism>
<evidence type="ECO:0000313" key="1">
    <source>
        <dbReference type="EMBL" id="MCM3736471.1"/>
    </source>
</evidence>
<keyword evidence="2" id="KW-1185">Reference proteome</keyword>
<dbReference type="EMBL" id="JAMBOP010000012">
    <property type="protein sequence ID" value="MCM3736471.1"/>
    <property type="molecule type" value="Genomic_DNA"/>
</dbReference>
<proteinExistence type="predicted"/>
<comment type="caution">
    <text evidence="1">The sequence shown here is derived from an EMBL/GenBank/DDBJ whole genome shotgun (WGS) entry which is preliminary data.</text>
</comment>